<protein>
    <recommendedName>
        <fullName evidence="16">Diacylglycerol O-acyltransferase</fullName>
    </recommendedName>
</protein>
<evidence type="ECO:0000256" key="4">
    <source>
        <dbReference type="ARBA" id="ARBA00005189"/>
    </source>
</evidence>
<evidence type="ECO:0000259" key="13">
    <source>
        <dbReference type="Pfam" id="PF06974"/>
    </source>
</evidence>
<evidence type="ECO:0000256" key="2">
    <source>
        <dbReference type="ARBA" id="ARBA00004586"/>
    </source>
</evidence>
<comment type="pathway">
    <text evidence="3">Glycerolipid metabolism; triacylglycerol biosynthesis.</text>
</comment>
<sequence length="506" mass="56166">MTKEEEEPLSPMARIFQSSGTDYCTVITIGFKTKINSDVVLDDLKQNVSKHPRISSKLPIGLAKDFLFTHPINHTAHWAYDLIGPTGARWIKTEINVEDHVYVQDIDPDEIGDQGDKFVEDYISRLTTLPLDRSRPLWDIHILNVKTSDAEAVGVIRSHHSLGDGMSRMSLIMACTHKTSDPEALPTIPILKRRENVSDGLRDTGWFLRSMVAIYATVRLICNTIVDLLLLLATVLFLKDTETSLKGGAEAESNPRRFSHRIVSLDDIRIIKDVMDMTINDVLLGVTQAALSRYINGAYVKTNEQGGTSTPLLNNISCNIRVRAGVLINLRSEFGIQPLADMMAKESKCRWGNHINIVVLPLSIGLETDPLVYLSKAKSSMDRKKNSLHAPILYSILSFILTVFGAKIGAALFKRVLLSTTACISNVNGPTEEISFHGHPIAYINPSVYGHPQALMIHLQSYADKMVISIAVDSTIIPDPHKLCDEMEESLKSMKTALVEKGLVKM</sequence>
<reference evidence="14 15" key="1">
    <citation type="submission" date="2020-02" db="EMBL/GenBank/DDBJ databases">
        <authorList>
            <person name="Ma Q."/>
            <person name="Huang Y."/>
            <person name="Song X."/>
            <person name="Pei D."/>
        </authorList>
    </citation>
    <scope>NUCLEOTIDE SEQUENCE [LARGE SCALE GENOMIC DNA]</scope>
    <source>
        <strain evidence="14">Sxm20200214</strain>
        <tissue evidence="14">Leaf</tissue>
    </source>
</reference>
<keyword evidence="15" id="KW-1185">Reference proteome</keyword>
<dbReference type="PANTHER" id="PTHR31650:SF64">
    <property type="entry name" value="BNAA10G06730D PROTEIN"/>
    <property type="match status" value="1"/>
</dbReference>
<dbReference type="GO" id="GO:0005789">
    <property type="term" value="C:endoplasmic reticulum membrane"/>
    <property type="evidence" value="ECO:0007669"/>
    <property type="project" value="UniProtKB-SubCell"/>
</dbReference>
<dbReference type="InterPro" id="IPR009721">
    <property type="entry name" value="O-acyltransferase_WSD1_C"/>
</dbReference>
<name>A0A8X7S165_BRACI</name>
<keyword evidence="11" id="KW-0472">Membrane</keyword>
<evidence type="ECO:0000313" key="14">
    <source>
        <dbReference type="EMBL" id="KAG2299228.1"/>
    </source>
</evidence>
<comment type="subcellular location">
    <subcellularLocation>
        <location evidence="1">Cell membrane</location>
        <topology evidence="1">Single-pass membrane protein</topology>
    </subcellularLocation>
    <subcellularLocation>
        <location evidence="2">Endoplasmic reticulum membrane</location>
    </subcellularLocation>
</comment>
<dbReference type="InterPro" id="IPR004255">
    <property type="entry name" value="O-acyltransferase_WSD1_N"/>
</dbReference>
<evidence type="ECO:0008006" key="16">
    <source>
        <dbReference type="Google" id="ProtNLM"/>
    </source>
</evidence>
<dbReference type="GO" id="GO:0047196">
    <property type="term" value="F:long-chain-alcohol O-fatty-acyltransferase activity"/>
    <property type="evidence" value="ECO:0007669"/>
    <property type="project" value="UniProtKB-EC"/>
</dbReference>
<evidence type="ECO:0000256" key="11">
    <source>
        <dbReference type="SAM" id="Phobius"/>
    </source>
</evidence>
<organism evidence="14 15">
    <name type="scientific">Brassica carinata</name>
    <name type="common">Ethiopian mustard</name>
    <name type="synonym">Abyssinian cabbage</name>
    <dbReference type="NCBI Taxonomy" id="52824"/>
    <lineage>
        <taxon>Eukaryota</taxon>
        <taxon>Viridiplantae</taxon>
        <taxon>Streptophyta</taxon>
        <taxon>Embryophyta</taxon>
        <taxon>Tracheophyta</taxon>
        <taxon>Spermatophyta</taxon>
        <taxon>Magnoliopsida</taxon>
        <taxon>eudicotyledons</taxon>
        <taxon>Gunneridae</taxon>
        <taxon>Pentapetalae</taxon>
        <taxon>rosids</taxon>
        <taxon>malvids</taxon>
        <taxon>Brassicales</taxon>
        <taxon>Brassicaceae</taxon>
        <taxon>Brassiceae</taxon>
        <taxon>Brassica</taxon>
    </lineage>
</organism>
<evidence type="ECO:0000256" key="1">
    <source>
        <dbReference type="ARBA" id="ARBA00004162"/>
    </source>
</evidence>
<dbReference type="Pfam" id="PF06974">
    <property type="entry name" value="WS_DGAT_C"/>
    <property type="match status" value="1"/>
</dbReference>
<dbReference type="Proteomes" id="UP000886595">
    <property type="component" value="Unassembled WGS sequence"/>
</dbReference>
<accession>A0A8X7S165</accession>
<dbReference type="GO" id="GO:0019432">
    <property type="term" value="P:triglyceride biosynthetic process"/>
    <property type="evidence" value="ECO:0007669"/>
    <property type="project" value="TreeGrafter"/>
</dbReference>
<dbReference type="PANTHER" id="PTHR31650">
    <property type="entry name" value="O-ACYLTRANSFERASE (WSD1-LIKE) FAMILY PROTEIN"/>
    <property type="match status" value="1"/>
</dbReference>
<evidence type="ECO:0000256" key="6">
    <source>
        <dbReference type="ARBA" id="ARBA00022824"/>
    </source>
</evidence>
<evidence type="ECO:0000256" key="8">
    <source>
        <dbReference type="ARBA" id="ARBA00024360"/>
    </source>
</evidence>
<evidence type="ECO:0000256" key="9">
    <source>
        <dbReference type="ARBA" id="ARBA00047604"/>
    </source>
</evidence>
<dbReference type="AlphaFoldDB" id="A0A8X7S165"/>
<evidence type="ECO:0000313" key="15">
    <source>
        <dbReference type="Proteomes" id="UP000886595"/>
    </source>
</evidence>
<keyword evidence="7" id="KW-0012">Acyltransferase</keyword>
<dbReference type="EMBL" id="JAAMPC010000008">
    <property type="protein sequence ID" value="KAG2299228.1"/>
    <property type="molecule type" value="Genomic_DNA"/>
</dbReference>
<dbReference type="Pfam" id="PF03007">
    <property type="entry name" value="WS_DGAT_cat"/>
    <property type="match status" value="1"/>
</dbReference>
<feature type="transmembrane region" description="Helical" evidence="11">
    <location>
        <begin position="392"/>
        <end position="413"/>
    </location>
</feature>
<dbReference type="OrthoDB" id="619536at2759"/>
<keyword evidence="6" id="KW-0256">Endoplasmic reticulum</keyword>
<comment type="catalytic activity">
    <reaction evidence="9">
        <text>a long chain fatty alcohol + a fatty acyl-CoA = a long-chain alcohol wax ester + CoA</text>
        <dbReference type="Rhea" id="RHEA:38443"/>
        <dbReference type="ChEBI" id="CHEBI:17135"/>
        <dbReference type="ChEBI" id="CHEBI:57287"/>
        <dbReference type="ChEBI" id="CHEBI:77636"/>
        <dbReference type="ChEBI" id="CHEBI:235323"/>
        <dbReference type="EC" id="2.3.1.75"/>
    </reaction>
</comment>
<feature type="domain" description="O-acyltransferase WSD1-like N-terminal" evidence="12">
    <location>
        <begin position="119"/>
        <end position="282"/>
    </location>
</feature>
<evidence type="ECO:0000259" key="12">
    <source>
        <dbReference type="Pfam" id="PF03007"/>
    </source>
</evidence>
<dbReference type="InterPro" id="IPR045034">
    <property type="entry name" value="O-acyltransferase_WSD1-like"/>
</dbReference>
<keyword evidence="11" id="KW-0812">Transmembrane</keyword>
<gene>
    <name evidence="14" type="ORF">Bca52824_035700</name>
</gene>
<dbReference type="GO" id="GO:0005886">
    <property type="term" value="C:plasma membrane"/>
    <property type="evidence" value="ECO:0007669"/>
    <property type="project" value="UniProtKB-SubCell"/>
</dbReference>
<comment type="caution">
    <text evidence="14">The sequence shown here is derived from an EMBL/GenBank/DDBJ whole genome shotgun (WGS) entry which is preliminary data.</text>
</comment>
<dbReference type="GO" id="GO:0004144">
    <property type="term" value="F:diacylglycerol O-acyltransferase activity"/>
    <property type="evidence" value="ECO:0007669"/>
    <property type="project" value="UniProtKB-EC"/>
</dbReference>
<evidence type="ECO:0000256" key="5">
    <source>
        <dbReference type="ARBA" id="ARBA00022679"/>
    </source>
</evidence>
<comment type="pathway">
    <text evidence="4">Lipid metabolism.</text>
</comment>
<feature type="transmembrane region" description="Helical" evidence="11">
    <location>
        <begin position="212"/>
        <end position="238"/>
    </location>
</feature>
<evidence type="ECO:0000256" key="7">
    <source>
        <dbReference type="ARBA" id="ARBA00023315"/>
    </source>
</evidence>
<evidence type="ECO:0000256" key="3">
    <source>
        <dbReference type="ARBA" id="ARBA00004771"/>
    </source>
</evidence>
<keyword evidence="5" id="KW-0808">Transferase</keyword>
<comment type="similarity">
    <text evidence="8">In the N-terminal section; belongs to the long-chain O-acyltransferase family.</text>
</comment>
<comment type="catalytic activity">
    <reaction evidence="10">
        <text>an acyl-CoA + a 1,2-diacyl-sn-glycerol = a triacyl-sn-glycerol + CoA</text>
        <dbReference type="Rhea" id="RHEA:10868"/>
        <dbReference type="ChEBI" id="CHEBI:17815"/>
        <dbReference type="ChEBI" id="CHEBI:57287"/>
        <dbReference type="ChEBI" id="CHEBI:58342"/>
        <dbReference type="ChEBI" id="CHEBI:64615"/>
        <dbReference type="EC" id="2.3.1.20"/>
    </reaction>
</comment>
<keyword evidence="11" id="KW-1133">Transmembrane helix</keyword>
<evidence type="ECO:0000256" key="10">
    <source>
        <dbReference type="ARBA" id="ARBA00048109"/>
    </source>
</evidence>
<proteinExistence type="inferred from homology"/>
<feature type="domain" description="O-acyltransferase WSD1 C-terminal" evidence="13">
    <location>
        <begin position="351"/>
        <end position="495"/>
    </location>
</feature>